<sequence>ATSVAVECVFSHGRRLLQFNRNRMYMASFRRLICLGSWGRCDLLRINDLI</sequence>
<comment type="caution">
    <text evidence="1">The sequence shown here is derived from an EMBL/GenBank/DDBJ whole genome shotgun (WGS) entry which is preliminary data.</text>
</comment>
<feature type="non-terminal residue" evidence="1">
    <location>
        <position position="1"/>
    </location>
</feature>
<protein>
    <recommendedName>
        <fullName evidence="3">HAT C-terminal dimerisation domain-containing protein</fullName>
    </recommendedName>
</protein>
<organism evidence="1 2">
    <name type="scientific">Mycena rosella</name>
    <name type="common">Pink bonnet</name>
    <name type="synonym">Agaricus rosellus</name>
    <dbReference type="NCBI Taxonomy" id="1033263"/>
    <lineage>
        <taxon>Eukaryota</taxon>
        <taxon>Fungi</taxon>
        <taxon>Dikarya</taxon>
        <taxon>Basidiomycota</taxon>
        <taxon>Agaricomycotina</taxon>
        <taxon>Agaricomycetes</taxon>
        <taxon>Agaricomycetidae</taxon>
        <taxon>Agaricales</taxon>
        <taxon>Marasmiineae</taxon>
        <taxon>Mycenaceae</taxon>
        <taxon>Mycena</taxon>
    </lineage>
</organism>
<name>A0AAD7BYJ6_MYCRO</name>
<keyword evidence="2" id="KW-1185">Reference proteome</keyword>
<proteinExistence type="predicted"/>
<accession>A0AAD7BYJ6</accession>
<dbReference type="Proteomes" id="UP001221757">
    <property type="component" value="Unassembled WGS sequence"/>
</dbReference>
<evidence type="ECO:0008006" key="3">
    <source>
        <dbReference type="Google" id="ProtNLM"/>
    </source>
</evidence>
<evidence type="ECO:0000313" key="2">
    <source>
        <dbReference type="Proteomes" id="UP001221757"/>
    </source>
</evidence>
<gene>
    <name evidence="1" type="ORF">B0H17DRAFT_855688</name>
</gene>
<dbReference type="EMBL" id="JARKIE010000476">
    <property type="protein sequence ID" value="KAJ7634036.1"/>
    <property type="molecule type" value="Genomic_DNA"/>
</dbReference>
<reference evidence="1" key="1">
    <citation type="submission" date="2023-03" db="EMBL/GenBank/DDBJ databases">
        <title>Massive genome expansion in bonnet fungi (Mycena s.s.) driven by repeated elements and novel gene families across ecological guilds.</title>
        <authorList>
            <consortium name="Lawrence Berkeley National Laboratory"/>
            <person name="Harder C.B."/>
            <person name="Miyauchi S."/>
            <person name="Viragh M."/>
            <person name="Kuo A."/>
            <person name="Thoen E."/>
            <person name="Andreopoulos B."/>
            <person name="Lu D."/>
            <person name="Skrede I."/>
            <person name="Drula E."/>
            <person name="Henrissat B."/>
            <person name="Morin E."/>
            <person name="Kohler A."/>
            <person name="Barry K."/>
            <person name="LaButti K."/>
            <person name="Morin E."/>
            <person name="Salamov A."/>
            <person name="Lipzen A."/>
            <person name="Mereny Z."/>
            <person name="Hegedus B."/>
            <person name="Baldrian P."/>
            <person name="Stursova M."/>
            <person name="Weitz H."/>
            <person name="Taylor A."/>
            <person name="Grigoriev I.V."/>
            <person name="Nagy L.G."/>
            <person name="Martin F."/>
            <person name="Kauserud H."/>
        </authorList>
    </citation>
    <scope>NUCLEOTIDE SEQUENCE</scope>
    <source>
        <strain evidence="1">CBHHK067</strain>
    </source>
</reference>
<feature type="non-terminal residue" evidence="1">
    <location>
        <position position="50"/>
    </location>
</feature>
<dbReference type="AlphaFoldDB" id="A0AAD7BYJ6"/>
<evidence type="ECO:0000313" key="1">
    <source>
        <dbReference type="EMBL" id="KAJ7634036.1"/>
    </source>
</evidence>